<comment type="caution">
    <text evidence="3">The sequence shown here is derived from an EMBL/GenBank/DDBJ whole genome shotgun (WGS) entry which is preliminary data.</text>
</comment>
<dbReference type="AlphaFoldDB" id="A0A8S2KL12"/>
<gene>
    <name evidence="2" type="ORF">OVA965_LOCUS19049</name>
    <name evidence="3" type="ORF">TMI583_LOCUS19061</name>
</gene>
<sequence>MDELCVEVGHANGAYYKNGIDVKYEQDFFPPSKIPFNENRCRLPPESTDLKKLQPGDPCE</sequence>
<evidence type="ECO:0000313" key="3">
    <source>
        <dbReference type="EMBL" id="CAF3857306.1"/>
    </source>
</evidence>
<evidence type="ECO:0000256" key="1">
    <source>
        <dbReference type="SAM" id="MobiDB-lite"/>
    </source>
</evidence>
<evidence type="ECO:0000313" key="4">
    <source>
        <dbReference type="Proteomes" id="UP000682733"/>
    </source>
</evidence>
<dbReference type="EMBL" id="CAJNOK010009679">
    <property type="protein sequence ID" value="CAF1095897.1"/>
    <property type="molecule type" value="Genomic_DNA"/>
</dbReference>
<dbReference type="Proteomes" id="UP000677228">
    <property type="component" value="Unassembled WGS sequence"/>
</dbReference>
<evidence type="ECO:0000313" key="2">
    <source>
        <dbReference type="EMBL" id="CAF1095897.1"/>
    </source>
</evidence>
<dbReference type="Gene3D" id="2.30.30.140">
    <property type="match status" value="1"/>
</dbReference>
<feature type="region of interest" description="Disordered" evidence="1">
    <location>
        <begin position="40"/>
        <end position="60"/>
    </location>
</feature>
<proteinExistence type="predicted"/>
<dbReference type="EMBL" id="CAJOBA010009696">
    <property type="protein sequence ID" value="CAF3857306.1"/>
    <property type="molecule type" value="Genomic_DNA"/>
</dbReference>
<feature type="non-terminal residue" evidence="3">
    <location>
        <position position="60"/>
    </location>
</feature>
<protein>
    <submittedName>
        <fullName evidence="3">Uncharacterized protein</fullName>
    </submittedName>
</protein>
<organism evidence="3 4">
    <name type="scientific">Didymodactylos carnosus</name>
    <dbReference type="NCBI Taxonomy" id="1234261"/>
    <lineage>
        <taxon>Eukaryota</taxon>
        <taxon>Metazoa</taxon>
        <taxon>Spiralia</taxon>
        <taxon>Gnathifera</taxon>
        <taxon>Rotifera</taxon>
        <taxon>Eurotatoria</taxon>
        <taxon>Bdelloidea</taxon>
        <taxon>Philodinida</taxon>
        <taxon>Philodinidae</taxon>
        <taxon>Didymodactylos</taxon>
    </lineage>
</organism>
<dbReference type="Proteomes" id="UP000682733">
    <property type="component" value="Unassembled WGS sequence"/>
</dbReference>
<accession>A0A8S2KL12</accession>
<reference evidence="3" key="1">
    <citation type="submission" date="2021-02" db="EMBL/GenBank/DDBJ databases">
        <authorList>
            <person name="Nowell W R."/>
        </authorList>
    </citation>
    <scope>NUCLEOTIDE SEQUENCE</scope>
</reference>
<name>A0A8S2KL12_9BILA</name>
<feature type="compositionally biased region" description="Basic and acidic residues" evidence="1">
    <location>
        <begin position="40"/>
        <end position="54"/>
    </location>
</feature>